<dbReference type="InterPro" id="IPR043502">
    <property type="entry name" value="DNA/RNA_pol_sf"/>
</dbReference>
<sequence length="1312" mass="147757">MTKLIDGTKVEVVTHPRQNVCRCVVVCREAIELSEDELVTELSAQGVVNARRFTKREGNNRVNTATVCLTLNGTVVPKHIWFGPLRITTRLFYPSPMLCFNCSDYGHTSKNCKKEAVCFNCSLQHTVEPSEGGRCILDPYCKHCKGAHPATSKECPKYKKEVAIIKIQVETGVTFAEARREYEKRNQSHGLPTHAEVVGAQKRLEAIGKENEKDNEIRLLKEEIEKLKNTAMDKNKDEVITSLSKINPSVLCLQETMCSSKDQANINGYSIYYRPRAGGDRAAGGVLVGVKPELDSEEIDLDTNLEAIAVKTTVQFPLMPTATQQISSITQKILEAAEQTIPKTTGMVNKRAVPWWNQEVASAVKSRKKALRALQSAKRNNLENQEALAAEFRAARSHARKVIQEAQRTSWINFVNDFTVQTPVKEVWENFRRIQGKCKTNRISAITAEGGTVSKDEDIAEALASSFASISSNDAYSPEFRAFKDQVEQTPLSIPADTSAEYNKPFLFTEFEEATEGLRGSSPGPDTVHYSMIVKLPLDCKRQLLDAYNRLWLGSVYPPEWTESLVIPIFKNCGEKANPRNYRPIFLNSCLGKVFERMVNNRLVHIIETRRLLHPHQFAFRKGKTTVDHLAELEKVVRAAWNKKEYVQGIFLDVTKAYDTTWRRLVLNQLRDWNIEEFFVNGQLSQSKIMETGLCQGSVLSVTLFLVAINTLVARMPPSITTLLYADDVVLLASGRNVEEVENDLQAALKAVECWQSSTGFKISAEKSATVIFRSYGTRKPPSRAALELNGTLIPTKKQHRCLGVILDQHLLFKTHCEEVKAACRQRVQLIRCVACRSWGGDRKTLIKLYRATVLEKILYAAPITAAVSDNVLKILEPTHNTGLRAICGAFRTSPVDSLQAETGIPSLRVFFEQRTAIYAARKAAISAQSITQPAEDDSRSAGSSTESSYDSNSSGEEWNSTRHRGPHRGVETAETRGKAILEELELPLPELKIFTLPLCPPWERRRIRIDKTLLEAERAGATSTQLKELFVSRRNTEYRLCETIFTDGSKKDGRVGYAMVRGDLVVRRRISDLSSIFAAECGAITEALRWIIGQNRVGTYLVCTDSFSAITALGKRKTKCRWKDEINILHNQAECNGTEIIYMWVKSHVGIAGNEKADEEAKQSLNDRNIWDRSVDFKEFRTVIKKRAVWRWNAEWSGKVGNKLREVKNSVLPYRDVFVGSRKEDVILTRLRIGHTLLTHQYLLEKDSAPRCTRCNLALTVKHILAECPEFEEQRRRAGVPSNVREALADDRDMAKNVLKFLKATDMYGKV</sequence>
<dbReference type="PROSITE" id="PS50878">
    <property type="entry name" value="RT_POL"/>
    <property type="match status" value="1"/>
</dbReference>
<evidence type="ECO:0000256" key="1">
    <source>
        <dbReference type="PROSITE-ProRule" id="PRU00047"/>
    </source>
</evidence>
<dbReference type="InterPro" id="IPR036875">
    <property type="entry name" value="Znf_CCHC_sf"/>
</dbReference>
<evidence type="ECO:0000313" key="7">
    <source>
        <dbReference type="EMBL" id="KAL1376776.1"/>
    </source>
</evidence>
<dbReference type="SUPFAM" id="SSF56219">
    <property type="entry name" value="DNase I-like"/>
    <property type="match status" value="1"/>
</dbReference>
<organism evidence="7 8">
    <name type="scientific">Culex pipiens pipiens</name>
    <name type="common">Northern house mosquito</name>
    <dbReference type="NCBI Taxonomy" id="38569"/>
    <lineage>
        <taxon>Eukaryota</taxon>
        <taxon>Metazoa</taxon>
        <taxon>Ecdysozoa</taxon>
        <taxon>Arthropoda</taxon>
        <taxon>Hexapoda</taxon>
        <taxon>Insecta</taxon>
        <taxon>Pterygota</taxon>
        <taxon>Neoptera</taxon>
        <taxon>Endopterygota</taxon>
        <taxon>Diptera</taxon>
        <taxon>Nematocera</taxon>
        <taxon>Culicoidea</taxon>
        <taxon>Culicidae</taxon>
        <taxon>Culicinae</taxon>
        <taxon>Culicini</taxon>
        <taxon>Culex</taxon>
        <taxon>Culex</taxon>
    </lineage>
</organism>
<dbReference type="GO" id="GO:0071897">
    <property type="term" value="P:DNA biosynthetic process"/>
    <property type="evidence" value="ECO:0007669"/>
    <property type="project" value="UniProtKB-ARBA"/>
</dbReference>
<dbReference type="SUPFAM" id="SSF57756">
    <property type="entry name" value="Retrovirus zinc finger-like domains"/>
    <property type="match status" value="1"/>
</dbReference>
<reference evidence="7 8" key="1">
    <citation type="submission" date="2024-05" db="EMBL/GenBank/DDBJ databases">
        <title>Culex pipiens pipiens assembly and annotation.</title>
        <authorList>
            <person name="Alout H."/>
            <person name="Durand T."/>
        </authorList>
    </citation>
    <scope>NUCLEOTIDE SEQUENCE [LARGE SCALE GENOMIC DNA]</scope>
    <source>
        <strain evidence="7">HA-2024</strain>
        <tissue evidence="7">Whole body</tissue>
    </source>
</reference>
<feature type="domain" description="RNase H type-1" evidence="6">
    <location>
        <begin position="1039"/>
        <end position="1167"/>
    </location>
</feature>
<name>A0ABD1CK51_CULPP</name>
<dbReference type="Pfam" id="PF00075">
    <property type="entry name" value="RNase_H"/>
    <property type="match status" value="1"/>
</dbReference>
<dbReference type="InterPro" id="IPR036691">
    <property type="entry name" value="Endo/exonu/phosph_ase_sf"/>
</dbReference>
<accession>A0ABD1CK51</accession>
<dbReference type="EMBL" id="JBEHCU010011400">
    <property type="protein sequence ID" value="KAL1376776.1"/>
    <property type="molecule type" value="Genomic_DNA"/>
</dbReference>
<keyword evidence="8" id="KW-1185">Reference proteome</keyword>
<feature type="domain" description="CCHC-type" evidence="4">
    <location>
        <begin position="99"/>
        <end position="114"/>
    </location>
</feature>
<dbReference type="Gene3D" id="3.60.10.10">
    <property type="entry name" value="Endonuclease/exonuclease/phosphatase"/>
    <property type="match status" value="1"/>
</dbReference>
<evidence type="ECO:0000313" key="8">
    <source>
        <dbReference type="Proteomes" id="UP001562425"/>
    </source>
</evidence>
<dbReference type="Pfam" id="PF00078">
    <property type="entry name" value="RVT_1"/>
    <property type="match status" value="1"/>
</dbReference>
<dbReference type="PROSITE" id="PS50158">
    <property type="entry name" value="ZF_CCHC"/>
    <property type="match status" value="1"/>
</dbReference>
<keyword evidence="1" id="KW-0862">Zinc</keyword>
<gene>
    <name evidence="7" type="ORF">pipiens_016697</name>
</gene>
<dbReference type="InterPro" id="IPR002156">
    <property type="entry name" value="RNaseH_domain"/>
</dbReference>
<dbReference type="InterPro" id="IPR000477">
    <property type="entry name" value="RT_dom"/>
</dbReference>
<dbReference type="InterPro" id="IPR052560">
    <property type="entry name" value="RdDP_mobile_element"/>
</dbReference>
<keyword evidence="2" id="KW-0175">Coiled coil</keyword>
<proteinExistence type="predicted"/>
<keyword evidence="1" id="KW-0863">Zinc-finger</keyword>
<dbReference type="InterPro" id="IPR001878">
    <property type="entry name" value="Znf_CCHC"/>
</dbReference>
<evidence type="ECO:0000259" key="6">
    <source>
        <dbReference type="PROSITE" id="PS50879"/>
    </source>
</evidence>
<dbReference type="InterPro" id="IPR012337">
    <property type="entry name" value="RNaseH-like_sf"/>
</dbReference>
<feature type="region of interest" description="Disordered" evidence="3">
    <location>
        <begin position="930"/>
        <end position="974"/>
    </location>
</feature>
<dbReference type="Gene3D" id="3.30.420.10">
    <property type="entry name" value="Ribonuclease H-like superfamily/Ribonuclease H"/>
    <property type="match status" value="1"/>
</dbReference>
<dbReference type="GO" id="GO:0008270">
    <property type="term" value="F:zinc ion binding"/>
    <property type="evidence" value="ECO:0007669"/>
    <property type="project" value="UniProtKB-KW"/>
</dbReference>
<evidence type="ECO:0000259" key="4">
    <source>
        <dbReference type="PROSITE" id="PS50158"/>
    </source>
</evidence>
<feature type="domain" description="Reverse transcriptase" evidence="5">
    <location>
        <begin position="550"/>
        <end position="807"/>
    </location>
</feature>
<dbReference type="SMART" id="SM00343">
    <property type="entry name" value="ZnF_C2HC"/>
    <property type="match status" value="2"/>
</dbReference>
<evidence type="ECO:0000256" key="2">
    <source>
        <dbReference type="SAM" id="Coils"/>
    </source>
</evidence>
<comment type="caution">
    <text evidence="7">The sequence shown here is derived from an EMBL/GenBank/DDBJ whole genome shotgun (WGS) entry which is preliminary data.</text>
</comment>
<keyword evidence="1" id="KW-0479">Metal-binding</keyword>
<dbReference type="GO" id="GO:0042575">
    <property type="term" value="C:DNA polymerase complex"/>
    <property type="evidence" value="ECO:0007669"/>
    <property type="project" value="UniProtKB-ARBA"/>
</dbReference>
<dbReference type="PROSITE" id="PS50879">
    <property type="entry name" value="RNASE_H_1"/>
    <property type="match status" value="1"/>
</dbReference>
<evidence type="ECO:0000256" key="3">
    <source>
        <dbReference type="SAM" id="MobiDB-lite"/>
    </source>
</evidence>
<dbReference type="Proteomes" id="UP001562425">
    <property type="component" value="Unassembled WGS sequence"/>
</dbReference>
<dbReference type="CDD" id="cd01650">
    <property type="entry name" value="RT_nLTR_like"/>
    <property type="match status" value="1"/>
</dbReference>
<protein>
    <submittedName>
        <fullName evidence="7">Uncharacterized protein</fullName>
    </submittedName>
</protein>
<dbReference type="PANTHER" id="PTHR36688:SF2">
    <property type="entry name" value="ENDONUCLEASE_EXONUCLEASE_PHOSPHATASE DOMAIN-CONTAINING PROTEIN"/>
    <property type="match status" value="1"/>
</dbReference>
<dbReference type="SUPFAM" id="SSF53098">
    <property type="entry name" value="Ribonuclease H-like"/>
    <property type="match status" value="1"/>
</dbReference>
<dbReference type="InterPro" id="IPR036397">
    <property type="entry name" value="RNaseH_sf"/>
</dbReference>
<dbReference type="SUPFAM" id="SSF56672">
    <property type="entry name" value="DNA/RNA polymerases"/>
    <property type="match status" value="1"/>
</dbReference>
<feature type="coiled-coil region" evidence="2">
    <location>
        <begin position="210"/>
        <end position="237"/>
    </location>
</feature>
<evidence type="ECO:0000259" key="5">
    <source>
        <dbReference type="PROSITE" id="PS50878"/>
    </source>
</evidence>
<dbReference type="PANTHER" id="PTHR36688">
    <property type="entry name" value="ENDO/EXONUCLEASE/PHOSPHATASE DOMAIN-CONTAINING PROTEIN"/>
    <property type="match status" value="1"/>
</dbReference>
<feature type="compositionally biased region" description="Low complexity" evidence="3">
    <location>
        <begin position="944"/>
        <end position="958"/>
    </location>
</feature>
<dbReference type="CDD" id="cd09276">
    <property type="entry name" value="Rnase_HI_RT_non_LTR"/>
    <property type="match status" value="1"/>
</dbReference>